<evidence type="ECO:0000313" key="2">
    <source>
        <dbReference type="Proteomes" id="UP000469346"/>
    </source>
</evidence>
<dbReference type="EMBL" id="JAAGRR010000001">
    <property type="protein sequence ID" value="NDY41272.1"/>
    <property type="molecule type" value="Genomic_DNA"/>
</dbReference>
<dbReference type="Proteomes" id="UP000469346">
    <property type="component" value="Unassembled WGS sequence"/>
</dbReference>
<keyword evidence="2" id="KW-1185">Reference proteome</keyword>
<evidence type="ECO:0008006" key="3">
    <source>
        <dbReference type="Google" id="ProtNLM"/>
    </source>
</evidence>
<accession>A0A6N9TJ43</accession>
<reference evidence="1 2" key="1">
    <citation type="submission" date="2020-02" db="EMBL/GenBank/DDBJ databases">
        <title>Comparative genomics of sulfur disproportionating microorganisms.</title>
        <authorList>
            <person name="Ward L.M."/>
            <person name="Bertran E."/>
            <person name="Johnston D.T."/>
        </authorList>
    </citation>
    <scope>NUCLEOTIDE SEQUENCE [LARGE SCALE GENOMIC DNA]</scope>
    <source>
        <strain evidence="1 2">DSM 100025</strain>
    </source>
</reference>
<sequence length="69" mass="7656">MSEDLRTLLLEELPQIRAELRELRQMVARLVEPAAALSVSAKAEAIRRALASGDPQALRATYRQINGQV</sequence>
<dbReference type="AlphaFoldDB" id="A0A6N9TJ43"/>
<comment type="caution">
    <text evidence="1">The sequence shown here is derived from an EMBL/GenBank/DDBJ whole genome shotgun (WGS) entry which is preliminary data.</text>
</comment>
<protein>
    <recommendedName>
        <fullName evidence="3">PCRF domain-containing protein</fullName>
    </recommendedName>
</protein>
<proteinExistence type="predicted"/>
<organism evidence="1 2">
    <name type="scientific">Dissulfurirhabdus thermomarina</name>
    <dbReference type="NCBI Taxonomy" id="1765737"/>
    <lineage>
        <taxon>Bacteria</taxon>
        <taxon>Deltaproteobacteria</taxon>
        <taxon>Dissulfurirhabdaceae</taxon>
        <taxon>Dissulfurirhabdus</taxon>
    </lineage>
</organism>
<evidence type="ECO:0000313" key="1">
    <source>
        <dbReference type="EMBL" id="NDY41272.1"/>
    </source>
</evidence>
<gene>
    <name evidence="1" type="ORF">G3N55_00205</name>
</gene>
<dbReference type="RefSeq" id="WP_163297396.1">
    <property type="nucleotide sequence ID" value="NZ_JAAGRR010000001.1"/>
</dbReference>
<name>A0A6N9TJ43_DISTH</name>